<proteinExistence type="predicted"/>
<sequence length="151" mass="15611">MAENRRRAASWGCALSAAGDGDGDGQAAGNLTSTARSTAPSTWGGEQVPGIRYRVLGTRCQVSQVSGNSCHTGISMAVEKNTNTRAAHSMALPITHACRCRPAAAQVALCLQASARAWSRTSKVLDLDALSTHDATATVFCRRALPLGGGV</sequence>
<dbReference type="Proteomes" id="UP000000763">
    <property type="component" value="Chromosome 8"/>
</dbReference>
<evidence type="ECO:0000256" key="1">
    <source>
        <dbReference type="SAM" id="MobiDB-lite"/>
    </source>
</evidence>
<reference evidence="4" key="3">
    <citation type="journal article" date="2005" name="Nature">
        <title>The map-based sequence of the rice genome.</title>
        <authorList>
            <consortium name="International rice genome sequencing project (IRGSP)"/>
            <person name="Matsumoto T."/>
            <person name="Wu J."/>
            <person name="Kanamori H."/>
            <person name="Katayose Y."/>
            <person name="Fujisawa M."/>
            <person name="Namiki N."/>
            <person name="Mizuno H."/>
            <person name="Yamamoto K."/>
            <person name="Antonio B.A."/>
            <person name="Baba T."/>
            <person name="Sakata K."/>
            <person name="Nagamura Y."/>
            <person name="Aoki H."/>
            <person name="Arikawa K."/>
            <person name="Arita K."/>
            <person name="Bito T."/>
            <person name="Chiden Y."/>
            <person name="Fujitsuka N."/>
            <person name="Fukunaka R."/>
            <person name="Hamada M."/>
            <person name="Harada C."/>
            <person name="Hayashi A."/>
            <person name="Hijishita S."/>
            <person name="Honda M."/>
            <person name="Hosokawa S."/>
            <person name="Ichikawa Y."/>
            <person name="Idonuma A."/>
            <person name="Iijima M."/>
            <person name="Ikeda M."/>
            <person name="Ikeno M."/>
            <person name="Ito K."/>
            <person name="Ito S."/>
            <person name="Ito T."/>
            <person name="Ito Y."/>
            <person name="Ito Y."/>
            <person name="Iwabuchi A."/>
            <person name="Kamiya K."/>
            <person name="Karasawa W."/>
            <person name="Kurita K."/>
            <person name="Katagiri S."/>
            <person name="Kikuta A."/>
            <person name="Kobayashi H."/>
            <person name="Kobayashi N."/>
            <person name="Machita K."/>
            <person name="Maehara T."/>
            <person name="Masukawa M."/>
            <person name="Mizubayashi T."/>
            <person name="Mukai Y."/>
            <person name="Nagasaki H."/>
            <person name="Nagata Y."/>
            <person name="Naito S."/>
            <person name="Nakashima M."/>
            <person name="Nakama Y."/>
            <person name="Nakamichi Y."/>
            <person name="Nakamura M."/>
            <person name="Meguro A."/>
            <person name="Negishi M."/>
            <person name="Ohta I."/>
            <person name="Ohta T."/>
            <person name="Okamoto M."/>
            <person name="Ono N."/>
            <person name="Saji S."/>
            <person name="Sakaguchi M."/>
            <person name="Sakai K."/>
            <person name="Shibata M."/>
            <person name="Shimokawa T."/>
            <person name="Song J."/>
            <person name="Takazaki Y."/>
            <person name="Terasawa K."/>
            <person name="Tsugane M."/>
            <person name="Tsuji K."/>
            <person name="Ueda S."/>
            <person name="Waki K."/>
            <person name="Yamagata H."/>
            <person name="Yamamoto M."/>
            <person name="Yamamoto S."/>
            <person name="Yamane H."/>
            <person name="Yoshiki S."/>
            <person name="Yoshihara R."/>
            <person name="Yukawa K."/>
            <person name="Zhong H."/>
            <person name="Yano M."/>
            <person name="Yuan Q."/>
            <person name="Ouyang S."/>
            <person name="Liu J."/>
            <person name="Jones K.M."/>
            <person name="Gansberger K."/>
            <person name="Moffat K."/>
            <person name="Hill J."/>
            <person name="Bera J."/>
            <person name="Fadrosh D."/>
            <person name="Jin S."/>
            <person name="Johri S."/>
            <person name="Kim M."/>
            <person name="Overton L."/>
            <person name="Reardon M."/>
            <person name="Tsitrin T."/>
            <person name="Vuong H."/>
            <person name="Weaver B."/>
            <person name="Ciecko A."/>
            <person name="Tallon L."/>
            <person name="Jackson J."/>
            <person name="Pai G."/>
            <person name="Aken S.V."/>
            <person name="Utterback T."/>
            <person name="Reidmuller S."/>
            <person name="Feldblyum T."/>
            <person name="Hsiao J."/>
            <person name="Zismann V."/>
            <person name="Iobst S."/>
            <person name="de Vazeille A.R."/>
            <person name="Buell C.R."/>
            <person name="Ying K."/>
            <person name="Li Y."/>
            <person name="Lu T."/>
            <person name="Huang Y."/>
            <person name="Zhao Q."/>
            <person name="Feng Q."/>
            <person name="Zhang L."/>
            <person name="Zhu J."/>
            <person name="Weng Q."/>
            <person name="Mu J."/>
            <person name="Lu Y."/>
            <person name="Fan D."/>
            <person name="Liu Y."/>
            <person name="Guan J."/>
            <person name="Zhang Y."/>
            <person name="Yu S."/>
            <person name="Liu X."/>
            <person name="Zhang Y."/>
            <person name="Hong G."/>
            <person name="Han B."/>
            <person name="Choisne N."/>
            <person name="Demange N."/>
            <person name="Orjeda G."/>
            <person name="Samain S."/>
            <person name="Cattolico L."/>
            <person name="Pelletier E."/>
            <person name="Couloux A."/>
            <person name="Segurens B."/>
            <person name="Wincker P."/>
            <person name="D'Hont A."/>
            <person name="Scarpelli C."/>
            <person name="Weissenbach J."/>
            <person name="Salanoubat M."/>
            <person name="Quetier F."/>
            <person name="Yu Y."/>
            <person name="Kim H.R."/>
            <person name="Rambo T."/>
            <person name="Currie J."/>
            <person name="Collura K."/>
            <person name="Luo M."/>
            <person name="Yang T."/>
            <person name="Ammiraju J.S.S."/>
            <person name="Engler F."/>
            <person name="Soderlund C."/>
            <person name="Wing R.A."/>
            <person name="Palmer L.E."/>
            <person name="de la Bastide M."/>
            <person name="Spiegel L."/>
            <person name="Nascimento L."/>
            <person name="Zutavern T."/>
            <person name="O'Shaughnessy A."/>
            <person name="Dike S."/>
            <person name="Dedhia N."/>
            <person name="Preston R."/>
            <person name="Balija V."/>
            <person name="McCombie W.R."/>
            <person name="Chow T."/>
            <person name="Chen H."/>
            <person name="Chung M."/>
            <person name="Chen C."/>
            <person name="Shaw J."/>
            <person name="Wu H."/>
            <person name="Hsiao K."/>
            <person name="Chao Y."/>
            <person name="Chu M."/>
            <person name="Cheng C."/>
            <person name="Hour A."/>
            <person name="Lee P."/>
            <person name="Lin S."/>
            <person name="Lin Y."/>
            <person name="Liou J."/>
            <person name="Liu S."/>
            <person name="Hsing Y."/>
            <person name="Raghuvanshi S."/>
            <person name="Mohanty A."/>
            <person name="Bharti A.K."/>
            <person name="Gaur A."/>
            <person name="Gupta V."/>
            <person name="Kumar D."/>
            <person name="Ravi V."/>
            <person name="Vij S."/>
            <person name="Kapur A."/>
            <person name="Khurana P."/>
            <person name="Khurana P."/>
            <person name="Khurana J.P."/>
            <person name="Tyagi A.K."/>
            <person name="Gaikwad K."/>
            <person name="Singh A."/>
            <person name="Dalal V."/>
            <person name="Srivastava S."/>
            <person name="Dixit A."/>
            <person name="Pal A.K."/>
            <person name="Ghazi I.A."/>
            <person name="Yadav M."/>
            <person name="Pandit A."/>
            <person name="Bhargava A."/>
            <person name="Sureshbabu K."/>
            <person name="Batra K."/>
            <person name="Sharma T.R."/>
            <person name="Mohapatra T."/>
            <person name="Singh N.K."/>
            <person name="Messing J."/>
            <person name="Nelson A.B."/>
            <person name="Fuks G."/>
            <person name="Kavchok S."/>
            <person name="Keizer G."/>
            <person name="Linton E."/>
            <person name="Llaca V."/>
            <person name="Song R."/>
            <person name="Tanyolac B."/>
            <person name="Young S."/>
            <person name="Ho-Il K."/>
            <person name="Hahn J.H."/>
            <person name="Sangsakoo G."/>
            <person name="Vanavichit A."/>
            <person name="de Mattos Luiz.A.T."/>
            <person name="Zimmer P.D."/>
            <person name="Malone G."/>
            <person name="Dellagostin O."/>
            <person name="de Oliveira A.C."/>
            <person name="Bevan M."/>
            <person name="Bancroft I."/>
            <person name="Minx P."/>
            <person name="Cordum H."/>
            <person name="Wilson R."/>
            <person name="Cheng Z."/>
            <person name="Jin W."/>
            <person name="Jiang J."/>
            <person name="Leong S.A."/>
            <person name="Iwama H."/>
            <person name="Gojobori T."/>
            <person name="Itoh T."/>
            <person name="Niimura Y."/>
            <person name="Fujii Y."/>
            <person name="Habara T."/>
            <person name="Sakai H."/>
            <person name="Sato Y."/>
            <person name="Wilson G."/>
            <person name="Kumar K."/>
            <person name="McCouch S."/>
            <person name="Juretic N."/>
            <person name="Hoen D."/>
            <person name="Wright S."/>
            <person name="Bruskiewich R."/>
            <person name="Bureau T."/>
            <person name="Miyao A."/>
            <person name="Hirochika H."/>
            <person name="Nishikawa T."/>
            <person name="Kadowaki K."/>
            <person name="Sugiura M."/>
            <person name="Burr B."/>
            <person name="Sasaki T."/>
        </authorList>
    </citation>
    <scope>NUCLEOTIDE SEQUENCE [LARGE SCALE GENOMIC DNA]</scope>
    <source>
        <strain evidence="4">cv. Nipponbare</strain>
    </source>
</reference>
<feature type="region of interest" description="Disordered" evidence="1">
    <location>
        <begin position="24"/>
        <end position="44"/>
    </location>
</feature>
<dbReference type="AlphaFoldDB" id="Q6Z9B3"/>
<evidence type="ECO:0000313" key="4">
    <source>
        <dbReference type="Proteomes" id="UP000000763"/>
    </source>
</evidence>
<reference evidence="2" key="1">
    <citation type="submission" date="2002-01" db="EMBL/GenBank/DDBJ databases">
        <title>Oryza sativa nipponbare(GA3) genomic DNA, chromosome 8, BAC clone:OJ1449_H02.</title>
        <authorList>
            <person name="Sasaki T."/>
            <person name="Matsumoto T."/>
            <person name="Yamamoto K."/>
        </authorList>
    </citation>
    <scope>NUCLEOTIDE SEQUENCE</scope>
</reference>
<evidence type="ECO:0000313" key="3">
    <source>
        <dbReference type="EMBL" id="BAD05461.1"/>
    </source>
</evidence>
<gene>
    <name evidence="2" type="ORF">OJ1449_H02.30</name>
    <name evidence="3" type="ORF">P0682A06.2</name>
</gene>
<dbReference type="EMBL" id="AP004648">
    <property type="protein sequence ID" value="BAD01293.1"/>
    <property type="molecule type" value="Genomic_DNA"/>
</dbReference>
<accession>Q6Z9B3</accession>
<reference evidence="4" key="4">
    <citation type="journal article" date="2008" name="Nucleic Acids Res.">
        <title>The rice annotation project database (RAP-DB): 2008 update.</title>
        <authorList>
            <consortium name="The rice annotation project (RAP)"/>
        </authorList>
    </citation>
    <scope>GENOME REANNOTATION</scope>
    <source>
        <strain evidence="4">cv. Nipponbare</strain>
    </source>
</reference>
<dbReference type="EMBL" id="AP004705">
    <property type="protein sequence ID" value="BAD05461.1"/>
    <property type="molecule type" value="Genomic_DNA"/>
</dbReference>
<feature type="compositionally biased region" description="Polar residues" evidence="1">
    <location>
        <begin position="30"/>
        <end position="41"/>
    </location>
</feature>
<evidence type="ECO:0000313" key="2">
    <source>
        <dbReference type="EMBL" id="BAD01293.1"/>
    </source>
</evidence>
<name>Q6Z9B3_ORYSJ</name>
<reference evidence="3" key="2">
    <citation type="submission" date="2002-01" db="EMBL/GenBank/DDBJ databases">
        <title>Oryza sativa nipponbare(GA3) genomic DNA, chromosome 8, PAC clone:P0682A06.</title>
        <authorList>
            <person name="Sasaki T."/>
            <person name="Matsumoto T."/>
            <person name="Yamamoto K."/>
        </authorList>
    </citation>
    <scope>NUCLEOTIDE SEQUENCE</scope>
</reference>
<organism evidence="3 4">
    <name type="scientific">Oryza sativa subsp. japonica</name>
    <name type="common">Rice</name>
    <dbReference type="NCBI Taxonomy" id="39947"/>
    <lineage>
        <taxon>Eukaryota</taxon>
        <taxon>Viridiplantae</taxon>
        <taxon>Streptophyta</taxon>
        <taxon>Embryophyta</taxon>
        <taxon>Tracheophyta</taxon>
        <taxon>Spermatophyta</taxon>
        <taxon>Magnoliopsida</taxon>
        <taxon>Liliopsida</taxon>
        <taxon>Poales</taxon>
        <taxon>Poaceae</taxon>
        <taxon>BOP clade</taxon>
        <taxon>Oryzoideae</taxon>
        <taxon>Oryzeae</taxon>
        <taxon>Oryzinae</taxon>
        <taxon>Oryza</taxon>
        <taxon>Oryza sativa</taxon>
    </lineage>
</organism>
<protein>
    <submittedName>
        <fullName evidence="3">Uncharacterized protein</fullName>
    </submittedName>
</protein>